<protein>
    <recommendedName>
        <fullName evidence="3">Phosphatidylethanolamine N-methyltransferase</fullName>
    </recommendedName>
</protein>
<dbReference type="Proteomes" id="UP000314294">
    <property type="component" value="Unassembled WGS sequence"/>
</dbReference>
<name>A0A4Z2FPB4_9TELE</name>
<organism evidence="1 2">
    <name type="scientific">Liparis tanakae</name>
    <name type="common">Tanaka's snailfish</name>
    <dbReference type="NCBI Taxonomy" id="230148"/>
    <lineage>
        <taxon>Eukaryota</taxon>
        <taxon>Metazoa</taxon>
        <taxon>Chordata</taxon>
        <taxon>Craniata</taxon>
        <taxon>Vertebrata</taxon>
        <taxon>Euteleostomi</taxon>
        <taxon>Actinopterygii</taxon>
        <taxon>Neopterygii</taxon>
        <taxon>Teleostei</taxon>
        <taxon>Neoteleostei</taxon>
        <taxon>Acanthomorphata</taxon>
        <taxon>Eupercaria</taxon>
        <taxon>Perciformes</taxon>
        <taxon>Cottioidei</taxon>
        <taxon>Cottales</taxon>
        <taxon>Liparidae</taxon>
        <taxon>Liparis</taxon>
    </lineage>
</organism>
<evidence type="ECO:0008006" key="3">
    <source>
        <dbReference type="Google" id="ProtNLM"/>
    </source>
</evidence>
<dbReference type="EMBL" id="SRLO01000993">
    <property type="protein sequence ID" value="TNN43066.1"/>
    <property type="molecule type" value="Genomic_DNA"/>
</dbReference>
<dbReference type="AlphaFoldDB" id="A0A4Z2FPB4"/>
<proteinExistence type="predicted"/>
<dbReference type="OrthoDB" id="8300106at2759"/>
<accession>A0A4Z2FPB4</accession>
<evidence type="ECO:0000313" key="2">
    <source>
        <dbReference type="Proteomes" id="UP000314294"/>
    </source>
</evidence>
<evidence type="ECO:0000313" key="1">
    <source>
        <dbReference type="EMBL" id="TNN43066.1"/>
    </source>
</evidence>
<comment type="caution">
    <text evidence="1">The sequence shown here is derived from an EMBL/GenBank/DDBJ whole genome shotgun (WGS) entry which is preliminary data.</text>
</comment>
<keyword evidence="2" id="KW-1185">Reference proteome</keyword>
<gene>
    <name evidence="1" type="ORF">EYF80_046745</name>
</gene>
<reference evidence="1 2" key="1">
    <citation type="submission" date="2019-03" db="EMBL/GenBank/DDBJ databases">
        <title>First draft genome of Liparis tanakae, snailfish: a comprehensive survey of snailfish specific genes.</title>
        <authorList>
            <person name="Kim W."/>
            <person name="Song I."/>
            <person name="Jeong J.-H."/>
            <person name="Kim D."/>
            <person name="Kim S."/>
            <person name="Ryu S."/>
            <person name="Song J.Y."/>
            <person name="Lee S.K."/>
        </authorList>
    </citation>
    <scope>NUCLEOTIDE SEQUENCE [LARGE SCALE GENOMIC DNA]</scope>
    <source>
        <tissue evidence="1">Muscle</tissue>
    </source>
</reference>
<sequence length="71" mass="7579">MSSDDTAAGDELAPPLDCCGGLGNVDYSKMDLTLLKFADFHDPSFCVAVVAIAFNPLFWNVDGISPRLPDT</sequence>